<dbReference type="InterPro" id="IPR020846">
    <property type="entry name" value="MFS_dom"/>
</dbReference>
<dbReference type="GO" id="GO:0022857">
    <property type="term" value="F:transmembrane transporter activity"/>
    <property type="evidence" value="ECO:0007669"/>
    <property type="project" value="InterPro"/>
</dbReference>
<dbReference type="PANTHER" id="PTHR43129:SF1">
    <property type="entry name" value="FOSMIDOMYCIN RESISTANCE PROTEIN"/>
    <property type="match status" value="1"/>
</dbReference>
<evidence type="ECO:0000313" key="7">
    <source>
        <dbReference type="EMBL" id="RKQ86562.1"/>
    </source>
</evidence>
<dbReference type="GO" id="GO:0005886">
    <property type="term" value="C:plasma membrane"/>
    <property type="evidence" value="ECO:0007669"/>
    <property type="project" value="UniProtKB-SubCell"/>
</dbReference>
<sequence>MQDLDRRGLATLAGGHAAADLCQGSIPALIPFLVSQRGYSFGAAGALLLVVTIGSSIIQPVFGALSDRLQLAWLMPVGVALAAVGIAGAGVADSFALTCVLVGLGGLGVAAFHPEGARYANYASGSRRGTGMSLFSVGGNTGFALAPVLITPAVLAVGLNGTLIVAVLPAVAAVLLAFELPHLKARSASAAQKVAAGKADHSSDQWGAFSTLAGVVSIRSGIYFGLQSFAPLWLIHTYGFSEASGNTALAAMLFAGAVGTLVGGRLVDRIGRRKVLVGSIVAQIPLLTAFMVAPNGVVAGIVLAGIGFVTVMSFSVSVVMGQEYLPSRLGIASGVTLGFSIGVGGVFAALFGTVADHAGLETVMWIVAALPLAGLALALTLPLTAMEARISRPTPAATARTGR</sequence>
<feature type="transmembrane region" description="Helical" evidence="5">
    <location>
        <begin position="275"/>
        <end position="293"/>
    </location>
</feature>
<keyword evidence="4 5" id="KW-0472">Membrane</keyword>
<feature type="domain" description="Major facilitator superfamily (MFS) profile" evidence="6">
    <location>
        <begin position="1"/>
        <end position="386"/>
    </location>
</feature>
<accession>A0A660L108</accession>
<evidence type="ECO:0000256" key="1">
    <source>
        <dbReference type="ARBA" id="ARBA00004651"/>
    </source>
</evidence>
<feature type="transmembrane region" description="Helical" evidence="5">
    <location>
        <begin position="163"/>
        <end position="185"/>
    </location>
</feature>
<feature type="transmembrane region" description="Helical" evidence="5">
    <location>
        <begin position="206"/>
        <end position="226"/>
    </location>
</feature>
<feature type="transmembrane region" description="Helical" evidence="5">
    <location>
        <begin position="95"/>
        <end position="113"/>
    </location>
</feature>
<feature type="transmembrane region" description="Helical" evidence="5">
    <location>
        <begin position="134"/>
        <end position="157"/>
    </location>
</feature>
<evidence type="ECO:0000256" key="4">
    <source>
        <dbReference type="ARBA" id="ARBA00023136"/>
    </source>
</evidence>
<evidence type="ECO:0000256" key="3">
    <source>
        <dbReference type="ARBA" id="ARBA00022989"/>
    </source>
</evidence>
<dbReference type="PROSITE" id="PS00216">
    <property type="entry name" value="SUGAR_TRANSPORT_1"/>
    <property type="match status" value="1"/>
</dbReference>
<dbReference type="InterPro" id="IPR011701">
    <property type="entry name" value="MFS"/>
</dbReference>
<dbReference type="InterPro" id="IPR005829">
    <property type="entry name" value="Sugar_transporter_CS"/>
</dbReference>
<keyword evidence="3 5" id="KW-1133">Transmembrane helix</keyword>
<dbReference type="Gene3D" id="1.20.1250.20">
    <property type="entry name" value="MFS general substrate transporter like domains"/>
    <property type="match status" value="2"/>
</dbReference>
<dbReference type="Pfam" id="PF07690">
    <property type="entry name" value="MFS_1"/>
    <property type="match status" value="1"/>
</dbReference>
<evidence type="ECO:0000259" key="6">
    <source>
        <dbReference type="PROSITE" id="PS50850"/>
    </source>
</evidence>
<feature type="transmembrane region" description="Helical" evidence="5">
    <location>
        <begin position="40"/>
        <end position="59"/>
    </location>
</feature>
<protein>
    <submittedName>
        <fullName evidence="7">FSR family fosmidomycin resistance protein-like MFS transporter</fullName>
    </submittedName>
</protein>
<dbReference type="SUPFAM" id="SSF103473">
    <property type="entry name" value="MFS general substrate transporter"/>
    <property type="match status" value="1"/>
</dbReference>
<dbReference type="EMBL" id="RBIL01000002">
    <property type="protein sequence ID" value="RKQ86562.1"/>
    <property type="molecule type" value="Genomic_DNA"/>
</dbReference>
<dbReference type="CDD" id="cd17478">
    <property type="entry name" value="MFS_FsR"/>
    <property type="match status" value="1"/>
</dbReference>
<dbReference type="Proteomes" id="UP000278962">
    <property type="component" value="Unassembled WGS sequence"/>
</dbReference>
<dbReference type="RefSeq" id="WP_121254399.1">
    <property type="nucleotide sequence ID" value="NZ_RBIL01000002.1"/>
</dbReference>
<feature type="transmembrane region" description="Helical" evidence="5">
    <location>
        <begin position="71"/>
        <end position="89"/>
    </location>
</feature>
<reference evidence="7 8" key="1">
    <citation type="submission" date="2018-10" db="EMBL/GenBank/DDBJ databases">
        <title>Genomic Encyclopedia of Archaeal and Bacterial Type Strains, Phase II (KMG-II): from individual species to whole genera.</title>
        <authorList>
            <person name="Goeker M."/>
        </authorList>
    </citation>
    <scope>NUCLEOTIDE SEQUENCE [LARGE SCALE GENOMIC DNA]</scope>
    <source>
        <strain evidence="7 8">DSM 14954</strain>
    </source>
</reference>
<evidence type="ECO:0000313" key="8">
    <source>
        <dbReference type="Proteomes" id="UP000278962"/>
    </source>
</evidence>
<comment type="caution">
    <text evidence="7">The sequence shown here is derived from an EMBL/GenBank/DDBJ whole genome shotgun (WGS) entry which is preliminary data.</text>
</comment>
<evidence type="ECO:0000256" key="5">
    <source>
        <dbReference type="SAM" id="Phobius"/>
    </source>
</evidence>
<dbReference type="OrthoDB" id="9770492at2"/>
<feature type="transmembrane region" description="Helical" evidence="5">
    <location>
        <begin position="363"/>
        <end position="383"/>
    </location>
</feature>
<dbReference type="PROSITE" id="PS50850">
    <property type="entry name" value="MFS"/>
    <property type="match status" value="1"/>
</dbReference>
<dbReference type="InterPro" id="IPR036259">
    <property type="entry name" value="MFS_trans_sf"/>
</dbReference>
<dbReference type="AlphaFoldDB" id="A0A660L108"/>
<gene>
    <name evidence="7" type="ORF">C8N24_4575</name>
</gene>
<name>A0A660L108_9ACTN</name>
<keyword evidence="8" id="KW-1185">Reference proteome</keyword>
<feature type="transmembrane region" description="Helical" evidence="5">
    <location>
        <begin position="299"/>
        <end position="319"/>
    </location>
</feature>
<proteinExistence type="predicted"/>
<comment type="subcellular location">
    <subcellularLocation>
        <location evidence="1">Cell membrane</location>
        <topology evidence="1">Multi-pass membrane protein</topology>
    </subcellularLocation>
</comment>
<feature type="transmembrane region" description="Helical" evidence="5">
    <location>
        <begin position="246"/>
        <end position="263"/>
    </location>
</feature>
<organism evidence="7 8">
    <name type="scientific">Solirubrobacter pauli</name>
    <dbReference type="NCBI Taxonomy" id="166793"/>
    <lineage>
        <taxon>Bacteria</taxon>
        <taxon>Bacillati</taxon>
        <taxon>Actinomycetota</taxon>
        <taxon>Thermoleophilia</taxon>
        <taxon>Solirubrobacterales</taxon>
        <taxon>Solirubrobacteraceae</taxon>
        <taxon>Solirubrobacter</taxon>
    </lineage>
</organism>
<evidence type="ECO:0000256" key="2">
    <source>
        <dbReference type="ARBA" id="ARBA00022692"/>
    </source>
</evidence>
<keyword evidence="2 5" id="KW-0812">Transmembrane</keyword>
<dbReference type="PANTHER" id="PTHR43129">
    <property type="entry name" value="FOSMIDOMYCIN RESISTANCE PROTEIN"/>
    <property type="match status" value="1"/>
</dbReference>
<feature type="transmembrane region" description="Helical" evidence="5">
    <location>
        <begin position="331"/>
        <end position="351"/>
    </location>
</feature>